<organism evidence="2 3">
    <name type="scientific">Dillenia turbinata</name>
    <dbReference type="NCBI Taxonomy" id="194707"/>
    <lineage>
        <taxon>Eukaryota</taxon>
        <taxon>Viridiplantae</taxon>
        <taxon>Streptophyta</taxon>
        <taxon>Embryophyta</taxon>
        <taxon>Tracheophyta</taxon>
        <taxon>Spermatophyta</taxon>
        <taxon>Magnoliopsida</taxon>
        <taxon>eudicotyledons</taxon>
        <taxon>Gunneridae</taxon>
        <taxon>Pentapetalae</taxon>
        <taxon>Dilleniales</taxon>
        <taxon>Dilleniaceae</taxon>
        <taxon>Dillenia</taxon>
    </lineage>
</organism>
<dbReference type="EMBL" id="JBAMMX010000005">
    <property type="protein sequence ID" value="KAK6940863.1"/>
    <property type="molecule type" value="Genomic_DNA"/>
</dbReference>
<reference evidence="2 3" key="1">
    <citation type="submission" date="2023-12" db="EMBL/GenBank/DDBJ databases">
        <title>A high-quality genome assembly for Dillenia turbinata (Dilleniales).</title>
        <authorList>
            <person name="Chanderbali A."/>
        </authorList>
    </citation>
    <scope>NUCLEOTIDE SEQUENCE [LARGE SCALE GENOMIC DNA]</scope>
    <source>
        <strain evidence="2">LSX21</strain>
        <tissue evidence="2">Leaf</tissue>
    </source>
</reference>
<dbReference type="AlphaFoldDB" id="A0AAN8ZNJ9"/>
<name>A0AAN8ZNJ9_9MAGN</name>
<keyword evidence="3" id="KW-1185">Reference proteome</keyword>
<proteinExistence type="predicted"/>
<evidence type="ECO:0000313" key="3">
    <source>
        <dbReference type="Proteomes" id="UP001370490"/>
    </source>
</evidence>
<dbReference type="Proteomes" id="UP001370490">
    <property type="component" value="Unassembled WGS sequence"/>
</dbReference>
<sequence length="422" mass="46516">MGELCLMASSTYYPPMGLFQQDQVLSRPSKDFQPLLQGPGARLDVTQSGSVSLRANQHEDPWKPLSGLSEANRIVKMDADIVRPTLLDAKDSVLLSSSIAEKCARHEKILQHLGSGSSDAERERLDMSLISELVGLQMQRNNMHQRPLASPIYGSQAQPLLLYPRTEVQKPLLEFVQNLTCSSKLVVGPGGQISFMGTRGEMKDFLKLVAEFYISKDLTGSNKNFLLVPQFSWVDTGEALGSPLRVEEVTVAPLKSPEKVKLKPSPRKNSSRKPIKERDVYRNNYSHACETLLSLMIDKRRDGKTTILSLKKSGPELAQLLTQFSASIAGTGLAVLFSVVCKVAYGKVPFCASKIFNTGFGLGLVWLSWAVNKLRDTIMSIGKSSAKSGFREDEIVSQVDKSMKEILFRAATVMAVAVMRFA</sequence>
<evidence type="ECO:0000313" key="2">
    <source>
        <dbReference type="EMBL" id="KAK6940863.1"/>
    </source>
</evidence>
<dbReference type="PANTHER" id="PTHR35095">
    <property type="entry name" value="OS05G0143300 PROTEIN"/>
    <property type="match status" value="1"/>
</dbReference>
<gene>
    <name evidence="2" type="ORF">RJ641_030394</name>
</gene>
<dbReference type="PANTHER" id="PTHR35095:SF1">
    <property type="entry name" value="OS05G0143300 PROTEIN"/>
    <property type="match status" value="1"/>
</dbReference>
<accession>A0AAN8ZNJ9</accession>
<feature type="compositionally biased region" description="Basic residues" evidence="1">
    <location>
        <begin position="262"/>
        <end position="273"/>
    </location>
</feature>
<comment type="caution">
    <text evidence="2">The sequence shown here is derived from an EMBL/GenBank/DDBJ whole genome shotgun (WGS) entry which is preliminary data.</text>
</comment>
<feature type="region of interest" description="Disordered" evidence="1">
    <location>
        <begin position="257"/>
        <end position="276"/>
    </location>
</feature>
<protein>
    <submittedName>
        <fullName evidence="2">Uncharacterized protein</fullName>
    </submittedName>
</protein>
<evidence type="ECO:0000256" key="1">
    <source>
        <dbReference type="SAM" id="MobiDB-lite"/>
    </source>
</evidence>